<dbReference type="PROSITE" id="PS00793">
    <property type="entry name" value="DHPS_2"/>
    <property type="match status" value="1"/>
</dbReference>
<dbReference type="GO" id="GO:0046654">
    <property type="term" value="P:tetrahydrofolate biosynthetic process"/>
    <property type="evidence" value="ECO:0007669"/>
    <property type="project" value="UniProtKB-UniPathway"/>
</dbReference>
<evidence type="ECO:0000256" key="3">
    <source>
        <dbReference type="ARBA" id="ARBA00004763"/>
    </source>
</evidence>
<evidence type="ECO:0000256" key="1">
    <source>
        <dbReference type="ARBA" id="ARBA00000012"/>
    </source>
</evidence>
<dbReference type="GO" id="GO:0046656">
    <property type="term" value="P:folic acid biosynthetic process"/>
    <property type="evidence" value="ECO:0007669"/>
    <property type="project" value="UniProtKB-KW"/>
</dbReference>
<evidence type="ECO:0000313" key="12">
    <source>
        <dbReference type="Proteomes" id="UP000199581"/>
    </source>
</evidence>
<dbReference type="RefSeq" id="WP_092193460.1">
    <property type="nucleotide sequence ID" value="NZ_FOTO01000011.1"/>
</dbReference>
<keyword evidence="6 9" id="KW-0479">Metal-binding</keyword>
<dbReference type="PANTHER" id="PTHR20941:SF1">
    <property type="entry name" value="FOLIC ACID SYNTHESIS PROTEIN FOL1"/>
    <property type="match status" value="1"/>
</dbReference>
<comment type="similarity">
    <text evidence="9">Belongs to the DHPS family.</text>
</comment>
<evidence type="ECO:0000256" key="9">
    <source>
        <dbReference type="RuleBase" id="RU361205"/>
    </source>
</evidence>
<evidence type="ECO:0000256" key="8">
    <source>
        <dbReference type="ARBA" id="ARBA00022909"/>
    </source>
</evidence>
<dbReference type="AlphaFoldDB" id="A0A8G2C4L0"/>
<dbReference type="GO" id="GO:0004156">
    <property type="term" value="F:dihydropteroate synthase activity"/>
    <property type="evidence" value="ECO:0007669"/>
    <property type="project" value="UniProtKB-EC"/>
</dbReference>
<reference evidence="11 12" key="1">
    <citation type="submission" date="2016-10" db="EMBL/GenBank/DDBJ databases">
        <authorList>
            <person name="Varghese N."/>
            <person name="Submissions S."/>
        </authorList>
    </citation>
    <scope>NUCLEOTIDE SEQUENCE [LARGE SCALE GENOMIC DNA]</scope>
    <source>
        <strain evidence="11 12">DSM 1741</strain>
    </source>
</reference>
<evidence type="ECO:0000259" key="10">
    <source>
        <dbReference type="PROSITE" id="PS50972"/>
    </source>
</evidence>
<comment type="function">
    <text evidence="9">Catalyzes the condensation of para-aminobenzoate (pABA) with 6-hydroxymethyl-7,8-dihydropterin diphosphate (DHPt-PP) to form 7,8-dihydropteroate (H2Pte), the immediate precursor of folate derivatives.</text>
</comment>
<comment type="pathway">
    <text evidence="3 9">Cofactor biosynthesis; tetrahydrofolate biosynthesis; 7,8-dihydrofolate from 2-amino-4-hydroxy-6-hydroxymethyl-7,8-dihydropteridine diphosphate and 4-aminobenzoate: step 1/2.</text>
</comment>
<keyword evidence="5 9" id="KW-0808">Transferase</keyword>
<dbReference type="UniPathway" id="UPA00077">
    <property type="reaction ID" value="UER00156"/>
</dbReference>
<sequence>MTPERLDTVSWDLCRGRTLGPAPFFVVGILNVTPDSFYDGGQAADPAAAVAKGLALLDEGADILDIGGESTRPFSEPVSGDMELARVLPVVQGILAARPDAVLSVDTTKASVARACLEAGALILNDVSAMEADPELLQVVRDFHPGYVLMHSLGRPSTMQIAPRYDDVVAEIMSFFAAKLELLVRSGVPESRIVLDPGIGFGKTVEHNLEILKNICKLFEFGRPVYMALSNKSLWGELLGRQGRERNAATLAATVALHEKGVRIHRVHEVREIRDGLAVAHMLGKGTSGEQGC</sequence>
<dbReference type="EMBL" id="FOTO01000011">
    <property type="protein sequence ID" value="SFL99571.1"/>
    <property type="molecule type" value="Genomic_DNA"/>
</dbReference>
<dbReference type="PANTHER" id="PTHR20941">
    <property type="entry name" value="FOLATE SYNTHESIS PROTEINS"/>
    <property type="match status" value="1"/>
</dbReference>
<organism evidence="11 12">
    <name type="scientific">Desulfomicrobium norvegicum (strain DSM 1741 / NCIMB 8310)</name>
    <name type="common">Desulfovibrio baculatus (strain Norway 4)</name>
    <name type="synonym">Desulfovibrio desulfuricans (strain Norway 4)</name>
    <dbReference type="NCBI Taxonomy" id="52561"/>
    <lineage>
        <taxon>Bacteria</taxon>
        <taxon>Pseudomonadati</taxon>
        <taxon>Thermodesulfobacteriota</taxon>
        <taxon>Desulfovibrionia</taxon>
        <taxon>Desulfovibrionales</taxon>
        <taxon>Desulfomicrobiaceae</taxon>
        <taxon>Desulfomicrobium</taxon>
    </lineage>
</organism>
<dbReference type="NCBIfam" id="TIGR01496">
    <property type="entry name" value="DHPS"/>
    <property type="match status" value="1"/>
</dbReference>
<dbReference type="InterPro" id="IPR045031">
    <property type="entry name" value="DHP_synth-like"/>
</dbReference>
<dbReference type="Proteomes" id="UP000199581">
    <property type="component" value="Unassembled WGS sequence"/>
</dbReference>
<keyword evidence="8 9" id="KW-0289">Folate biosynthesis</keyword>
<dbReference type="InterPro" id="IPR006390">
    <property type="entry name" value="DHP_synth_dom"/>
</dbReference>
<accession>A0A8G2C4L0</accession>
<evidence type="ECO:0000256" key="2">
    <source>
        <dbReference type="ARBA" id="ARBA00001946"/>
    </source>
</evidence>
<evidence type="ECO:0000313" key="11">
    <source>
        <dbReference type="EMBL" id="SFL99571.1"/>
    </source>
</evidence>
<dbReference type="Gene3D" id="3.20.20.20">
    <property type="entry name" value="Dihydropteroate synthase-like"/>
    <property type="match status" value="1"/>
</dbReference>
<protein>
    <recommendedName>
        <fullName evidence="4 9">Dihydropteroate synthase</fullName>
        <shortName evidence="9">DHPS</shortName>
        <ecNumber evidence="4 9">2.5.1.15</ecNumber>
    </recommendedName>
    <alternativeName>
        <fullName evidence="9">Dihydropteroate pyrophosphorylase</fullName>
    </alternativeName>
</protein>
<dbReference type="SUPFAM" id="SSF51717">
    <property type="entry name" value="Dihydropteroate synthetase-like"/>
    <property type="match status" value="1"/>
</dbReference>
<dbReference type="GO" id="GO:0046872">
    <property type="term" value="F:metal ion binding"/>
    <property type="evidence" value="ECO:0007669"/>
    <property type="project" value="UniProtKB-KW"/>
</dbReference>
<dbReference type="PROSITE" id="PS50972">
    <property type="entry name" value="PTERIN_BINDING"/>
    <property type="match status" value="1"/>
</dbReference>
<proteinExistence type="inferred from homology"/>
<evidence type="ECO:0000256" key="7">
    <source>
        <dbReference type="ARBA" id="ARBA00022842"/>
    </source>
</evidence>
<gene>
    <name evidence="11" type="ORF">SAMN05421830_1117</name>
</gene>
<dbReference type="GO" id="GO:0005829">
    <property type="term" value="C:cytosol"/>
    <property type="evidence" value="ECO:0007669"/>
    <property type="project" value="TreeGrafter"/>
</dbReference>
<keyword evidence="7 9" id="KW-0460">Magnesium</keyword>
<comment type="catalytic activity">
    <reaction evidence="1">
        <text>(7,8-dihydropterin-6-yl)methyl diphosphate + 4-aminobenzoate = 7,8-dihydropteroate + diphosphate</text>
        <dbReference type="Rhea" id="RHEA:19949"/>
        <dbReference type="ChEBI" id="CHEBI:17836"/>
        <dbReference type="ChEBI" id="CHEBI:17839"/>
        <dbReference type="ChEBI" id="CHEBI:33019"/>
        <dbReference type="ChEBI" id="CHEBI:72950"/>
        <dbReference type="EC" id="2.5.1.15"/>
    </reaction>
</comment>
<comment type="caution">
    <text evidence="11">The sequence shown here is derived from an EMBL/GenBank/DDBJ whole genome shotgun (WGS) entry which is preliminary data.</text>
</comment>
<dbReference type="CDD" id="cd00739">
    <property type="entry name" value="DHPS"/>
    <property type="match status" value="1"/>
</dbReference>
<evidence type="ECO:0000256" key="4">
    <source>
        <dbReference type="ARBA" id="ARBA00012458"/>
    </source>
</evidence>
<dbReference type="PROSITE" id="PS00792">
    <property type="entry name" value="DHPS_1"/>
    <property type="match status" value="1"/>
</dbReference>
<name>A0A8G2C4L0_DESNO</name>
<dbReference type="InterPro" id="IPR011005">
    <property type="entry name" value="Dihydropteroate_synth-like_sf"/>
</dbReference>
<feature type="domain" description="Pterin-binding" evidence="10">
    <location>
        <begin position="24"/>
        <end position="278"/>
    </location>
</feature>
<dbReference type="InterPro" id="IPR000489">
    <property type="entry name" value="Pterin-binding_dom"/>
</dbReference>
<dbReference type="Pfam" id="PF00809">
    <property type="entry name" value="Pterin_bind"/>
    <property type="match status" value="1"/>
</dbReference>
<dbReference type="OrthoDB" id="9811744at2"/>
<evidence type="ECO:0000256" key="6">
    <source>
        <dbReference type="ARBA" id="ARBA00022723"/>
    </source>
</evidence>
<dbReference type="EC" id="2.5.1.15" evidence="4 9"/>
<keyword evidence="12" id="KW-1185">Reference proteome</keyword>
<comment type="cofactor">
    <cofactor evidence="2 9">
        <name>Mg(2+)</name>
        <dbReference type="ChEBI" id="CHEBI:18420"/>
    </cofactor>
</comment>
<evidence type="ECO:0000256" key="5">
    <source>
        <dbReference type="ARBA" id="ARBA00022679"/>
    </source>
</evidence>